<dbReference type="Gene3D" id="3.40.190.10">
    <property type="entry name" value="Periplasmic binding protein-like II"/>
    <property type="match status" value="2"/>
</dbReference>
<dbReference type="Proteomes" id="UP000427906">
    <property type="component" value="Chromosome"/>
</dbReference>
<dbReference type="InterPro" id="IPR036390">
    <property type="entry name" value="WH_DNA-bd_sf"/>
</dbReference>
<dbReference type="PANTHER" id="PTHR30579:SF7">
    <property type="entry name" value="HTH-TYPE TRANSCRIPTIONAL REGULATOR LRHA-RELATED"/>
    <property type="match status" value="1"/>
</dbReference>
<dbReference type="GO" id="GO:0003700">
    <property type="term" value="F:DNA-binding transcription factor activity"/>
    <property type="evidence" value="ECO:0007669"/>
    <property type="project" value="InterPro"/>
</dbReference>
<evidence type="ECO:0000256" key="2">
    <source>
        <dbReference type="ARBA" id="ARBA00023015"/>
    </source>
</evidence>
<dbReference type="RefSeq" id="WP_155318598.1">
    <property type="nucleotide sequence ID" value="NZ_AP021874.1"/>
</dbReference>
<dbReference type="GO" id="GO:0003677">
    <property type="term" value="F:DNA binding"/>
    <property type="evidence" value="ECO:0007669"/>
    <property type="project" value="UniProtKB-KW"/>
</dbReference>
<dbReference type="SUPFAM" id="SSF53850">
    <property type="entry name" value="Periplasmic binding protein-like II"/>
    <property type="match status" value="1"/>
</dbReference>
<keyword evidence="7" id="KW-1185">Reference proteome</keyword>
<comment type="similarity">
    <text evidence="1">Belongs to the LysR transcriptional regulatory family.</text>
</comment>
<evidence type="ECO:0000256" key="1">
    <source>
        <dbReference type="ARBA" id="ARBA00009437"/>
    </source>
</evidence>
<keyword evidence="3" id="KW-0238">DNA-binding</keyword>
<evidence type="ECO:0000256" key="4">
    <source>
        <dbReference type="ARBA" id="ARBA00023163"/>
    </source>
</evidence>
<dbReference type="EMBL" id="AP021874">
    <property type="protein sequence ID" value="BBO70664.1"/>
    <property type="molecule type" value="Genomic_DNA"/>
</dbReference>
<gene>
    <name evidence="6" type="ORF">DSCA_45940</name>
</gene>
<evidence type="ECO:0000256" key="3">
    <source>
        <dbReference type="ARBA" id="ARBA00023125"/>
    </source>
</evidence>
<dbReference type="KEGG" id="dalk:DSCA_45940"/>
<keyword evidence="4" id="KW-0804">Transcription</keyword>
<dbReference type="OrthoDB" id="464481at2"/>
<dbReference type="FunFam" id="1.10.10.10:FF:000001">
    <property type="entry name" value="LysR family transcriptional regulator"/>
    <property type="match status" value="1"/>
</dbReference>
<keyword evidence="2" id="KW-0805">Transcription regulation</keyword>
<evidence type="ECO:0000313" key="7">
    <source>
        <dbReference type="Proteomes" id="UP000427906"/>
    </source>
</evidence>
<dbReference type="InterPro" id="IPR005119">
    <property type="entry name" value="LysR_subst-bd"/>
</dbReference>
<evidence type="ECO:0000313" key="6">
    <source>
        <dbReference type="EMBL" id="BBO70664.1"/>
    </source>
</evidence>
<dbReference type="Pfam" id="PF03466">
    <property type="entry name" value="LysR_substrate"/>
    <property type="match status" value="1"/>
</dbReference>
<organism evidence="6 7">
    <name type="scientific">Desulfosarcina alkanivorans</name>
    <dbReference type="NCBI Taxonomy" id="571177"/>
    <lineage>
        <taxon>Bacteria</taxon>
        <taxon>Pseudomonadati</taxon>
        <taxon>Thermodesulfobacteriota</taxon>
        <taxon>Desulfobacteria</taxon>
        <taxon>Desulfobacterales</taxon>
        <taxon>Desulfosarcinaceae</taxon>
        <taxon>Desulfosarcina</taxon>
    </lineage>
</organism>
<protein>
    <submittedName>
        <fullName evidence="6">LysR family transcriptional regulator</fullName>
    </submittedName>
</protein>
<sequence>MNLQTDYLRTFIALAETRGFTRAGRQVNRSQSAVSMQIKRLEDEIGKKLFERIGKTVKLTAEGNILIKHAMRIIKEHDDAVRALSKPDLEGFVRFGSPEHYTIGVLPKLLARFAAAYPDVVVEMRCENSDEIKADIERGELDVGICTQISDGGQVISHDPVVWVADPGFVMQRHQTVSIAVFEEGCIFRTWALEALEKSGISYRIVYVSRSISGLIDSVRAGLAVAPIIRSNAPADLKIVGLENGLPVLPVSNIVLHKTKKVASEIIECFSEHIIQSFGEKAQALP</sequence>
<feature type="domain" description="HTH lysR-type" evidence="5">
    <location>
        <begin position="1"/>
        <end position="60"/>
    </location>
</feature>
<dbReference type="SUPFAM" id="SSF46785">
    <property type="entry name" value="Winged helix' DNA-binding domain"/>
    <property type="match status" value="1"/>
</dbReference>
<name>A0A5K7YWI5_9BACT</name>
<dbReference type="PANTHER" id="PTHR30579">
    <property type="entry name" value="TRANSCRIPTIONAL REGULATOR"/>
    <property type="match status" value="1"/>
</dbReference>
<dbReference type="InterPro" id="IPR050176">
    <property type="entry name" value="LTTR"/>
</dbReference>
<dbReference type="InterPro" id="IPR036388">
    <property type="entry name" value="WH-like_DNA-bd_sf"/>
</dbReference>
<accession>A0A5K7YWI5</accession>
<dbReference type="AlphaFoldDB" id="A0A5K7YWI5"/>
<dbReference type="PRINTS" id="PR00039">
    <property type="entry name" value="HTHLYSR"/>
</dbReference>
<reference evidence="6 7" key="1">
    <citation type="submission" date="2019-11" db="EMBL/GenBank/DDBJ databases">
        <title>Comparative genomics of hydrocarbon-degrading Desulfosarcina strains.</title>
        <authorList>
            <person name="Watanabe M."/>
            <person name="Kojima H."/>
            <person name="Fukui M."/>
        </authorList>
    </citation>
    <scope>NUCLEOTIDE SEQUENCE [LARGE SCALE GENOMIC DNA]</scope>
    <source>
        <strain evidence="6 7">PL12</strain>
    </source>
</reference>
<dbReference type="PROSITE" id="PS50931">
    <property type="entry name" value="HTH_LYSR"/>
    <property type="match status" value="1"/>
</dbReference>
<evidence type="ECO:0000259" key="5">
    <source>
        <dbReference type="PROSITE" id="PS50931"/>
    </source>
</evidence>
<dbReference type="Pfam" id="PF00126">
    <property type="entry name" value="HTH_1"/>
    <property type="match status" value="1"/>
</dbReference>
<proteinExistence type="inferred from homology"/>
<dbReference type="Gene3D" id="1.10.10.10">
    <property type="entry name" value="Winged helix-like DNA-binding domain superfamily/Winged helix DNA-binding domain"/>
    <property type="match status" value="1"/>
</dbReference>
<dbReference type="InterPro" id="IPR000847">
    <property type="entry name" value="LysR_HTH_N"/>
</dbReference>